<dbReference type="AlphaFoldDB" id="A0A2M9FWA4"/>
<dbReference type="Gene3D" id="1.25.40.10">
    <property type="entry name" value="Tetratricopeptide repeat domain"/>
    <property type="match status" value="1"/>
</dbReference>
<dbReference type="InterPro" id="IPR006597">
    <property type="entry name" value="Sel1-like"/>
</dbReference>
<feature type="transmembrane region" description="Helical" evidence="2">
    <location>
        <begin position="39"/>
        <end position="60"/>
    </location>
</feature>
<feature type="compositionally biased region" description="Low complexity" evidence="1">
    <location>
        <begin position="73"/>
        <end position="93"/>
    </location>
</feature>
<dbReference type="Proteomes" id="UP000229498">
    <property type="component" value="Unassembled WGS sequence"/>
</dbReference>
<feature type="region of interest" description="Disordered" evidence="1">
    <location>
        <begin position="71"/>
        <end position="94"/>
    </location>
</feature>
<protein>
    <recommendedName>
        <fullName evidence="5">Sel1 repeat family protein</fullName>
    </recommendedName>
</protein>
<evidence type="ECO:0000256" key="2">
    <source>
        <dbReference type="SAM" id="Phobius"/>
    </source>
</evidence>
<dbReference type="Pfam" id="PF08238">
    <property type="entry name" value="Sel1"/>
    <property type="match status" value="2"/>
</dbReference>
<sequence length="233" mass="24684">MDEDPLAAFAELEANAGDAIIEPARPDEEDGRAGHRTGLYIIIGALLILLLIAAALLWYFREDVFGPAGEVTPSAEEAPAPESDAPAAAEQAPTRIPLTLDAARSYLIEEKPSAADAQAEAERFDGAGEVQAAFILRKYAAQNGSSEAALLMARQYDPATHDPDAGVIAEPDAAIAADWYERAADGGNVDAMVRLGEMLKSGALDRPDAPEQSVFWLRKAAEAGSEKAKELLQ</sequence>
<organism evidence="3 4">
    <name type="scientific">Minwuia thermotolerans</name>
    <dbReference type="NCBI Taxonomy" id="2056226"/>
    <lineage>
        <taxon>Bacteria</taxon>
        <taxon>Pseudomonadati</taxon>
        <taxon>Pseudomonadota</taxon>
        <taxon>Alphaproteobacteria</taxon>
        <taxon>Minwuiales</taxon>
        <taxon>Minwuiaceae</taxon>
        <taxon>Minwuia</taxon>
    </lineage>
</organism>
<name>A0A2M9FWA4_9PROT</name>
<dbReference type="SMART" id="SM00671">
    <property type="entry name" value="SEL1"/>
    <property type="match status" value="2"/>
</dbReference>
<dbReference type="EMBL" id="PHIG01000056">
    <property type="protein sequence ID" value="PJK27719.1"/>
    <property type="molecule type" value="Genomic_DNA"/>
</dbReference>
<keyword evidence="2" id="KW-0812">Transmembrane</keyword>
<evidence type="ECO:0000256" key="1">
    <source>
        <dbReference type="SAM" id="MobiDB-lite"/>
    </source>
</evidence>
<dbReference type="InterPro" id="IPR011990">
    <property type="entry name" value="TPR-like_helical_dom_sf"/>
</dbReference>
<proteinExistence type="predicted"/>
<comment type="caution">
    <text evidence="3">The sequence shown here is derived from an EMBL/GenBank/DDBJ whole genome shotgun (WGS) entry which is preliminary data.</text>
</comment>
<keyword evidence="2" id="KW-0472">Membrane</keyword>
<evidence type="ECO:0000313" key="3">
    <source>
        <dbReference type="EMBL" id="PJK27719.1"/>
    </source>
</evidence>
<evidence type="ECO:0000313" key="4">
    <source>
        <dbReference type="Proteomes" id="UP000229498"/>
    </source>
</evidence>
<reference evidence="3 4" key="1">
    <citation type="submission" date="2017-11" db="EMBL/GenBank/DDBJ databases">
        <title>Draft genome sequence of Rhizobiales bacterium SY3-13.</title>
        <authorList>
            <person name="Sun C."/>
        </authorList>
    </citation>
    <scope>NUCLEOTIDE SEQUENCE [LARGE SCALE GENOMIC DNA]</scope>
    <source>
        <strain evidence="3 4">SY3-13</strain>
    </source>
</reference>
<gene>
    <name evidence="3" type="ORF">CVT23_20735</name>
</gene>
<keyword evidence="4" id="KW-1185">Reference proteome</keyword>
<evidence type="ECO:0008006" key="5">
    <source>
        <dbReference type="Google" id="ProtNLM"/>
    </source>
</evidence>
<accession>A0A2M9FWA4</accession>
<dbReference type="SUPFAM" id="SSF81901">
    <property type="entry name" value="HCP-like"/>
    <property type="match status" value="1"/>
</dbReference>
<keyword evidence="2" id="KW-1133">Transmembrane helix</keyword>